<dbReference type="EMBL" id="JAACJO010000004">
    <property type="protein sequence ID" value="KAF5359879.1"/>
    <property type="molecule type" value="Genomic_DNA"/>
</dbReference>
<dbReference type="GO" id="GO:0004034">
    <property type="term" value="F:aldose 1-epimerase activity"/>
    <property type="evidence" value="ECO:0007669"/>
    <property type="project" value="TreeGrafter"/>
</dbReference>
<dbReference type="OrthoDB" id="274691at2759"/>
<dbReference type="PANTHER" id="PTHR10091:SF0">
    <property type="entry name" value="GALACTOSE MUTAROTASE"/>
    <property type="match status" value="1"/>
</dbReference>
<dbReference type="Gene3D" id="2.70.98.10">
    <property type="match status" value="1"/>
</dbReference>
<sequence length="284" mass="31194">MRSLPGDSYALFSLVSPHGDQGYPGELLTEVLVSLVPSSAGKLGSVVIVYRCRLNGREKVVTSVNLTQHWGFNLEASLSGGKQLEAASVKEHELMIGADYIANLDGYYLPTGEYTPVSIRPSHDFWEPSLIGKFPTSGYNDYFLFDDSLVYPSPRRAGLSDLQSLNLLDDILNHDDIGGPPSVRLESKKAGIALQFFSNQRGVMFYSNFLAEPNNGARKNIHGGSGVTGEGDSYSPWTAAFLEFHEPLAAFLRPENRDGEDTLLASGELYNNFVRLEIEQIARP</sequence>
<dbReference type="GO" id="GO:0006006">
    <property type="term" value="P:glucose metabolic process"/>
    <property type="evidence" value="ECO:0007669"/>
    <property type="project" value="TreeGrafter"/>
</dbReference>
<dbReference type="AlphaFoldDB" id="A0A8H5G7L3"/>
<dbReference type="Pfam" id="PF01263">
    <property type="entry name" value="Aldose_epim"/>
    <property type="match status" value="1"/>
</dbReference>
<name>A0A8H5G7L3_9AGAR</name>
<keyword evidence="2" id="KW-1185">Reference proteome</keyword>
<dbReference type="InterPro" id="IPR014718">
    <property type="entry name" value="GH-type_carb-bd"/>
</dbReference>
<dbReference type="GO" id="GO:0033499">
    <property type="term" value="P:galactose catabolic process via UDP-galactose, Leloir pathway"/>
    <property type="evidence" value="ECO:0007669"/>
    <property type="project" value="TreeGrafter"/>
</dbReference>
<evidence type="ECO:0000313" key="1">
    <source>
        <dbReference type="EMBL" id="KAF5359879.1"/>
    </source>
</evidence>
<dbReference type="Proteomes" id="UP000559027">
    <property type="component" value="Unassembled WGS sequence"/>
</dbReference>
<organism evidence="1 2">
    <name type="scientific">Leucocoprinus leucothites</name>
    <dbReference type="NCBI Taxonomy" id="201217"/>
    <lineage>
        <taxon>Eukaryota</taxon>
        <taxon>Fungi</taxon>
        <taxon>Dikarya</taxon>
        <taxon>Basidiomycota</taxon>
        <taxon>Agaricomycotina</taxon>
        <taxon>Agaricomycetes</taxon>
        <taxon>Agaricomycetidae</taxon>
        <taxon>Agaricales</taxon>
        <taxon>Agaricineae</taxon>
        <taxon>Agaricaceae</taxon>
        <taxon>Leucocoprinus</taxon>
    </lineage>
</organism>
<dbReference type="SUPFAM" id="SSF74650">
    <property type="entry name" value="Galactose mutarotase-like"/>
    <property type="match status" value="1"/>
</dbReference>
<reference evidence="1 2" key="1">
    <citation type="journal article" date="2020" name="ISME J.">
        <title>Uncovering the hidden diversity of litter-decomposition mechanisms in mushroom-forming fungi.</title>
        <authorList>
            <person name="Floudas D."/>
            <person name="Bentzer J."/>
            <person name="Ahren D."/>
            <person name="Johansson T."/>
            <person name="Persson P."/>
            <person name="Tunlid A."/>
        </authorList>
    </citation>
    <scope>NUCLEOTIDE SEQUENCE [LARGE SCALE GENOMIC DNA]</scope>
    <source>
        <strain evidence="1 2">CBS 146.42</strain>
    </source>
</reference>
<comment type="caution">
    <text evidence="1">The sequence shown here is derived from an EMBL/GenBank/DDBJ whole genome shotgun (WGS) entry which is preliminary data.</text>
</comment>
<dbReference type="PANTHER" id="PTHR10091">
    <property type="entry name" value="ALDOSE-1-EPIMERASE"/>
    <property type="match status" value="1"/>
</dbReference>
<accession>A0A8H5G7L3</accession>
<dbReference type="InterPro" id="IPR011013">
    <property type="entry name" value="Gal_mutarotase_sf_dom"/>
</dbReference>
<dbReference type="GO" id="GO:0030246">
    <property type="term" value="F:carbohydrate binding"/>
    <property type="evidence" value="ECO:0007669"/>
    <property type="project" value="InterPro"/>
</dbReference>
<proteinExistence type="predicted"/>
<gene>
    <name evidence="1" type="ORF">D9756_003611</name>
</gene>
<evidence type="ECO:0008006" key="3">
    <source>
        <dbReference type="Google" id="ProtNLM"/>
    </source>
</evidence>
<protein>
    <recommendedName>
        <fullName evidence="3">Aldose 1-epimerase</fullName>
    </recommendedName>
</protein>
<dbReference type="InterPro" id="IPR008183">
    <property type="entry name" value="Aldose_1/G6P_1-epimerase"/>
</dbReference>
<evidence type="ECO:0000313" key="2">
    <source>
        <dbReference type="Proteomes" id="UP000559027"/>
    </source>
</evidence>